<keyword evidence="4" id="KW-1185">Reference proteome</keyword>
<keyword evidence="1" id="KW-0472">Membrane</keyword>
<sequence length="117" mass="13611">MFNFMKNHNLSIIKQKLLLIYLLNVSDIFFTIILVNSGYFYEGNSLVAATLKTPILAVLFKLLIPASLIVFIYNRMKKATINQLVYSNKIIIVCMIFYSLINISHLIWLIILTFYIK</sequence>
<name>A0ABS1EMI2_9CLOT</name>
<feature type="transmembrane region" description="Helical" evidence="1">
    <location>
        <begin position="21"/>
        <end position="41"/>
    </location>
</feature>
<evidence type="ECO:0000313" key="3">
    <source>
        <dbReference type="EMBL" id="MBK1810591.1"/>
    </source>
</evidence>
<organism evidence="3 4">
    <name type="scientific">Clostridium yunnanense</name>
    <dbReference type="NCBI Taxonomy" id="2800325"/>
    <lineage>
        <taxon>Bacteria</taxon>
        <taxon>Bacillati</taxon>
        <taxon>Bacillota</taxon>
        <taxon>Clostridia</taxon>
        <taxon>Eubacteriales</taxon>
        <taxon>Clostridiaceae</taxon>
        <taxon>Clostridium</taxon>
    </lineage>
</organism>
<feature type="transmembrane region" description="Helical" evidence="1">
    <location>
        <begin position="95"/>
        <end position="116"/>
    </location>
</feature>
<protein>
    <recommendedName>
        <fullName evidence="2">DUF5658 domain-containing protein</fullName>
    </recommendedName>
</protein>
<dbReference type="Pfam" id="PF18902">
    <property type="entry name" value="DUF5658"/>
    <property type="match status" value="1"/>
</dbReference>
<evidence type="ECO:0000259" key="2">
    <source>
        <dbReference type="Pfam" id="PF18902"/>
    </source>
</evidence>
<feature type="transmembrane region" description="Helical" evidence="1">
    <location>
        <begin position="53"/>
        <end position="74"/>
    </location>
</feature>
<evidence type="ECO:0000256" key="1">
    <source>
        <dbReference type="SAM" id="Phobius"/>
    </source>
</evidence>
<reference evidence="4" key="1">
    <citation type="submission" date="2021-01" db="EMBL/GenBank/DDBJ databases">
        <title>Genome public.</title>
        <authorList>
            <person name="Liu C."/>
            <person name="Sun Q."/>
        </authorList>
    </citation>
    <scope>NUCLEOTIDE SEQUENCE [LARGE SCALE GENOMIC DNA]</scope>
    <source>
        <strain evidence="4">YIM B02505</strain>
    </source>
</reference>
<accession>A0ABS1EMI2</accession>
<feature type="domain" description="DUF5658" evidence="2">
    <location>
        <begin position="18"/>
        <end position="110"/>
    </location>
</feature>
<proteinExistence type="predicted"/>
<dbReference type="RefSeq" id="WP_338025457.1">
    <property type="nucleotide sequence ID" value="NZ_JAENHN010000026.1"/>
</dbReference>
<dbReference type="InterPro" id="IPR043717">
    <property type="entry name" value="DUF5658"/>
</dbReference>
<keyword evidence="1" id="KW-0812">Transmembrane</keyword>
<keyword evidence="1" id="KW-1133">Transmembrane helix</keyword>
<comment type="caution">
    <text evidence="3">The sequence shown here is derived from an EMBL/GenBank/DDBJ whole genome shotgun (WGS) entry which is preliminary data.</text>
</comment>
<dbReference type="Proteomes" id="UP000596739">
    <property type="component" value="Unassembled WGS sequence"/>
</dbReference>
<evidence type="ECO:0000313" key="4">
    <source>
        <dbReference type="Proteomes" id="UP000596739"/>
    </source>
</evidence>
<dbReference type="EMBL" id="JAENHN010000026">
    <property type="protein sequence ID" value="MBK1810591.1"/>
    <property type="molecule type" value="Genomic_DNA"/>
</dbReference>
<gene>
    <name evidence="3" type="ORF">JHL18_08070</name>
</gene>